<dbReference type="GO" id="GO:0009408">
    <property type="term" value="P:response to heat"/>
    <property type="evidence" value="ECO:0007669"/>
    <property type="project" value="InterPro"/>
</dbReference>
<dbReference type="KEGG" id="dpd:Deipe_2973"/>
<name>L0A3K3_DEIPD</name>
<gene>
    <name evidence="5" type="ordered locus">Deipe_2973</name>
</gene>
<feature type="domain" description="SHSP" evidence="4">
    <location>
        <begin position="39"/>
        <end position="149"/>
    </location>
</feature>
<dbReference type="Gene3D" id="2.60.40.790">
    <property type="match status" value="1"/>
</dbReference>
<dbReference type="InterPro" id="IPR008978">
    <property type="entry name" value="HSP20-like_chaperone"/>
</dbReference>
<dbReference type="EMBL" id="CP003382">
    <property type="protein sequence ID" value="AFZ68426.1"/>
    <property type="molecule type" value="Genomic_DNA"/>
</dbReference>
<dbReference type="OrthoDB" id="1806521at2"/>
<dbReference type="STRING" id="937777.Deipe_2973"/>
<sequence>MALVPSRNDRWGLDAMSSPATLGGNLTRLFDDLTSSLLQSTGSHRFPLDMYETDDRVAIDMAIPGVRAEDLDLQVEGMILYIRGQYAKLSEDKRYWVKTMPHGEFQYTLSLPVKVEADAVEASVKDGILHLELPKVPEARTRKIEIKRLA</sequence>
<dbReference type="eggNOG" id="COG0071">
    <property type="taxonomic scope" value="Bacteria"/>
</dbReference>
<keyword evidence="1 5" id="KW-0346">Stress response</keyword>
<dbReference type="HOGENOM" id="CLU_046737_12_2_0"/>
<evidence type="ECO:0000313" key="5">
    <source>
        <dbReference type="EMBL" id="AFZ68426.1"/>
    </source>
</evidence>
<dbReference type="Proteomes" id="UP000010467">
    <property type="component" value="Chromosome"/>
</dbReference>
<evidence type="ECO:0000256" key="2">
    <source>
        <dbReference type="PROSITE-ProRule" id="PRU00285"/>
    </source>
</evidence>
<protein>
    <submittedName>
        <fullName evidence="5">Molecular chaperone (Small heat shock protein)</fullName>
    </submittedName>
</protein>
<dbReference type="AlphaFoldDB" id="L0A3K3"/>
<dbReference type="PANTHER" id="PTHR46733">
    <property type="entry name" value="26.5 KDA HEAT SHOCK PROTEIN, MITOCHONDRIAL"/>
    <property type="match status" value="1"/>
</dbReference>
<comment type="similarity">
    <text evidence="2 3">Belongs to the small heat shock protein (HSP20) family.</text>
</comment>
<organism evidence="5 6">
    <name type="scientific">Deinococcus peraridilitoris (strain DSM 19664 / LMG 22246 / CIP 109416 / KR-200)</name>
    <dbReference type="NCBI Taxonomy" id="937777"/>
    <lineage>
        <taxon>Bacteria</taxon>
        <taxon>Thermotogati</taxon>
        <taxon>Deinococcota</taxon>
        <taxon>Deinococci</taxon>
        <taxon>Deinococcales</taxon>
        <taxon>Deinococcaceae</taxon>
        <taxon>Deinococcus</taxon>
    </lineage>
</organism>
<dbReference type="SUPFAM" id="SSF49764">
    <property type="entry name" value="HSP20-like chaperones"/>
    <property type="match status" value="1"/>
</dbReference>
<dbReference type="RefSeq" id="WP_015236728.1">
    <property type="nucleotide sequence ID" value="NC_019793.1"/>
</dbReference>
<evidence type="ECO:0000256" key="1">
    <source>
        <dbReference type="ARBA" id="ARBA00023016"/>
    </source>
</evidence>
<dbReference type="PANTHER" id="PTHR46733:SF3">
    <property type="entry name" value="26.5 KDA HEAT SHOCK PROTEIN, MITOCHONDRIAL"/>
    <property type="match status" value="1"/>
</dbReference>
<dbReference type="InterPro" id="IPR002068">
    <property type="entry name" value="A-crystallin/Hsp20_dom"/>
</dbReference>
<dbReference type="Pfam" id="PF00011">
    <property type="entry name" value="HSP20"/>
    <property type="match status" value="1"/>
</dbReference>
<accession>L0A3K3</accession>
<proteinExistence type="inferred from homology"/>
<dbReference type="PATRIC" id="fig|937777.3.peg.2989"/>
<evidence type="ECO:0000256" key="3">
    <source>
        <dbReference type="RuleBase" id="RU003616"/>
    </source>
</evidence>
<dbReference type="InterPro" id="IPR044587">
    <property type="entry name" value="HSP21-like"/>
</dbReference>
<keyword evidence="6" id="KW-1185">Reference proteome</keyword>
<evidence type="ECO:0000259" key="4">
    <source>
        <dbReference type="PROSITE" id="PS01031"/>
    </source>
</evidence>
<dbReference type="PROSITE" id="PS01031">
    <property type="entry name" value="SHSP"/>
    <property type="match status" value="1"/>
</dbReference>
<reference evidence="6" key="1">
    <citation type="submission" date="2012-03" db="EMBL/GenBank/DDBJ databases">
        <title>Complete sequence of chromosome of Deinococcus peraridilitoris DSM 19664.</title>
        <authorList>
            <person name="Lucas S."/>
            <person name="Copeland A."/>
            <person name="Lapidus A."/>
            <person name="Glavina del Rio T."/>
            <person name="Dalin E."/>
            <person name="Tice H."/>
            <person name="Bruce D."/>
            <person name="Goodwin L."/>
            <person name="Pitluck S."/>
            <person name="Peters L."/>
            <person name="Mikhailova N."/>
            <person name="Lu M."/>
            <person name="Kyrpides N."/>
            <person name="Mavromatis K."/>
            <person name="Ivanova N."/>
            <person name="Brettin T."/>
            <person name="Detter J.C."/>
            <person name="Han C."/>
            <person name="Larimer F."/>
            <person name="Land M."/>
            <person name="Hauser L."/>
            <person name="Markowitz V."/>
            <person name="Cheng J.-F."/>
            <person name="Hugenholtz P."/>
            <person name="Woyke T."/>
            <person name="Wu D."/>
            <person name="Pukall R."/>
            <person name="Steenblock K."/>
            <person name="Brambilla E."/>
            <person name="Klenk H.-P."/>
            <person name="Eisen J.A."/>
        </authorList>
    </citation>
    <scope>NUCLEOTIDE SEQUENCE [LARGE SCALE GENOMIC DNA]</scope>
    <source>
        <strain evidence="6">DSM 19664 / LMG 22246 / CIP 109416 / KR-200</strain>
    </source>
</reference>
<dbReference type="CDD" id="cd06464">
    <property type="entry name" value="ACD_sHsps-like"/>
    <property type="match status" value="1"/>
</dbReference>
<evidence type="ECO:0000313" key="6">
    <source>
        <dbReference type="Proteomes" id="UP000010467"/>
    </source>
</evidence>